<dbReference type="EMBL" id="MLAK01000818">
    <property type="protein sequence ID" value="OHT03680.1"/>
    <property type="molecule type" value="Genomic_DNA"/>
</dbReference>
<dbReference type="RefSeq" id="XP_068356816.1">
    <property type="nucleotide sequence ID" value="XM_068506436.1"/>
</dbReference>
<dbReference type="Proteomes" id="UP000179807">
    <property type="component" value="Unassembled WGS sequence"/>
</dbReference>
<gene>
    <name evidence="4" type="ORF">TRFO_28874</name>
</gene>
<dbReference type="OrthoDB" id="671595at2759"/>
<dbReference type="InterPro" id="IPR042178">
    <property type="entry name" value="Serpin_sf_1"/>
</dbReference>
<dbReference type="InterPro" id="IPR023796">
    <property type="entry name" value="Serpin_dom"/>
</dbReference>
<proteinExistence type="inferred from homology"/>
<dbReference type="InterPro" id="IPR036186">
    <property type="entry name" value="Serpin_sf"/>
</dbReference>
<dbReference type="Gene3D" id="3.30.497.10">
    <property type="entry name" value="Antithrombin, subunit I, domain 2"/>
    <property type="match status" value="1"/>
</dbReference>
<evidence type="ECO:0000256" key="1">
    <source>
        <dbReference type="ARBA" id="ARBA00009500"/>
    </source>
</evidence>
<dbReference type="GO" id="GO:0005615">
    <property type="term" value="C:extracellular space"/>
    <property type="evidence" value="ECO:0007669"/>
    <property type="project" value="InterPro"/>
</dbReference>
<dbReference type="Pfam" id="PF00079">
    <property type="entry name" value="Serpin"/>
    <property type="match status" value="1"/>
</dbReference>
<accession>A0A1J4JYX0</accession>
<evidence type="ECO:0000313" key="4">
    <source>
        <dbReference type="EMBL" id="OHT03680.1"/>
    </source>
</evidence>
<evidence type="ECO:0000259" key="3">
    <source>
        <dbReference type="SMART" id="SM00093"/>
    </source>
</evidence>
<dbReference type="VEuPathDB" id="TrichDB:TRFO_28874"/>
<feature type="domain" description="Serpin" evidence="3">
    <location>
        <begin position="13"/>
        <end position="371"/>
    </location>
</feature>
<organism evidence="4 5">
    <name type="scientific">Tritrichomonas foetus</name>
    <dbReference type="NCBI Taxonomy" id="1144522"/>
    <lineage>
        <taxon>Eukaryota</taxon>
        <taxon>Metamonada</taxon>
        <taxon>Parabasalia</taxon>
        <taxon>Tritrichomonadida</taxon>
        <taxon>Tritrichomonadidae</taxon>
        <taxon>Tritrichomonas</taxon>
    </lineage>
</organism>
<dbReference type="Gene3D" id="2.30.39.10">
    <property type="entry name" value="Alpha-1-antitrypsin, domain 1"/>
    <property type="match status" value="1"/>
</dbReference>
<protein>
    <submittedName>
        <fullName evidence="4">Proteinase inhibitor I4 serpin</fullName>
    </submittedName>
</protein>
<dbReference type="PANTHER" id="PTHR11461">
    <property type="entry name" value="SERINE PROTEASE INHIBITOR, SERPIN"/>
    <property type="match status" value="1"/>
</dbReference>
<name>A0A1J4JYX0_9EUKA</name>
<dbReference type="PROSITE" id="PS00284">
    <property type="entry name" value="SERPIN"/>
    <property type="match status" value="1"/>
</dbReference>
<keyword evidence="5" id="KW-1185">Reference proteome</keyword>
<evidence type="ECO:0000256" key="2">
    <source>
        <dbReference type="RuleBase" id="RU000411"/>
    </source>
</evidence>
<dbReference type="SMART" id="SM00093">
    <property type="entry name" value="SERPIN"/>
    <property type="match status" value="1"/>
</dbReference>
<dbReference type="InterPro" id="IPR000215">
    <property type="entry name" value="Serpin_fam"/>
</dbReference>
<dbReference type="SUPFAM" id="SSF56574">
    <property type="entry name" value="Serpins"/>
    <property type="match status" value="1"/>
</dbReference>
<dbReference type="InterPro" id="IPR042185">
    <property type="entry name" value="Serpin_sf_2"/>
</dbReference>
<dbReference type="CDD" id="cd00172">
    <property type="entry name" value="serpin"/>
    <property type="match status" value="1"/>
</dbReference>
<comment type="caution">
    <text evidence="4">The sequence shown here is derived from an EMBL/GenBank/DDBJ whole genome shotgun (WGS) entry which is preliminary data.</text>
</comment>
<evidence type="ECO:0000313" key="5">
    <source>
        <dbReference type="Proteomes" id="UP000179807"/>
    </source>
</evidence>
<sequence length="372" mass="42018">MAELVKALNKFAYETLGRTDVSSPTENTIFSPYSAFACVSMSTPLFKDQTRTEILKSLQIDESLDDVQVLTELKKLIDGEKTERVASSNRIWANQNLDFAEETFKKNSDVLGISIEKTNFPQPGCDKINTEVKEVTRGMIDKLVEESDVPASTAIVLLNAVYFKSDWETKFDLEPQNDRLNFTDVTGTQHHVQMMRSMKRSIQFSQNADFLVASIPYTNKEYDFTIVLPIDKTQAGFEKLKGLTFDTLNTLLSQQTQQKCNLIIPKFKIEQKTFLNDVFDDLGMKKSFTGEAECTDPNVKYFVSSILQKAKIDVDENGTVAAAATGMMMRCMRMPLNPEPIHEVCADHPFIYLLRNSNTGAILFEGFVKLPK</sequence>
<dbReference type="AlphaFoldDB" id="A0A1J4JYX0"/>
<reference evidence="4" key="1">
    <citation type="submission" date="2016-10" db="EMBL/GenBank/DDBJ databases">
        <authorList>
            <person name="Benchimol M."/>
            <person name="Almeida L.G."/>
            <person name="Vasconcelos A.T."/>
            <person name="Perreira-Neves A."/>
            <person name="Rosa I.A."/>
            <person name="Tasca T."/>
            <person name="Bogo M.R."/>
            <person name="de Souza W."/>
        </authorList>
    </citation>
    <scope>NUCLEOTIDE SEQUENCE [LARGE SCALE GENOMIC DNA]</scope>
    <source>
        <strain evidence="4">K</strain>
    </source>
</reference>
<dbReference type="InterPro" id="IPR023795">
    <property type="entry name" value="Serpin_CS"/>
</dbReference>
<dbReference type="GeneID" id="94841140"/>
<comment type="similarity">
    <text evidence="1 2">Belongs to the serpin family.</text>
</comment>
<dbReference type="GO" id="GO:0004867">
    <property type="term" value="F:serine-type endopeptidase inhibitor activity"/>
    <property type="evidence" value="ECO:0007669"/>
    <property type="project" value="InterPro"/>
</dbReference>
<dbReference type="PANTHER" id="PTHR11461:SF211">
    <property type="entry name" value="GH10112P-RELATED"/>
    <property type="match status" value="1"/>
</dbReference>